<evidence type="ECO:0000259" key="5">
    <source>
        <dbReference type="PROSITE" id="PS51918"/>
    </source>
</evidence>
<dbReference type="AlphaFoldDB" id="A0A9J6QV97"/>
<dbReference type="GO" id="GO:0051536">
    <property type="term" value="F:iron-sulfur cluster binding"/>
    <property type="evidence" value="ECO:0007669"/>
    <property type="project" value="UniProtKB-KW"/>
</dbReference>
<evidence type="ECO:0000256" key="1">
    <source>
        <dbReference type="ARBA" id="ARBA00022691"/>
    </source>
</evidence>
<dbReference type="CDD" id="cd01335">
    <property type="entry name" value="Radical_SAM"/>
    <property type="match status" value="1"/>
</dbReference>
<dbReference type="InterPro" id="IPR013785">
    <property type="entry name" value="Aldolase_TIM"/>
</dbReference>
<organism evidence="6 7">
    <name type="scientific">Hominibacterium faecale</name>
    <dbReference type="NCBI Taxonomy" id="2839743"/>
    <lineage>
        <taxon>Bacteria</taxon>
        <taxon>Bacillati</taxon>
        <taxon>Bacillota</taxon>
        <taxon>Clostridia</taxon>
        <taxon>Peptostreptococcales</taxon>
        <taxon>Anaerovoracaceae</taxon>
        <taxon>Hominibacterium</taxon>
    </lineage>
</organism>
<dbReference type="SFLD" id="SFLDS00029">
    <property type="entry name" value="Radical_SAM"/>
    <property type="match status" value="1"/>
</dbReference>
<evidence type="ECO:0000313" key="7">
    <source>
        <dbReference type="Proteomes" id="UP001065549"/>
    </source>
</evidence>
<dbReference type="GO" id="GO:0046872">
    <property type="term" value="F:metal ion binding"/>
    <property type="evidence" value="ECO:0007669"/>
    <property type="project" value="UniProtKB-KW"/>
</dbReference>
<evidence type="ECO:0000256" key="4">
    <source>
        <dbReference type="ARBA" id="ARBA00023014"/>
    </source>
</evidence>
<reference evidence="6" key="1">
    <citation type="submission" date="2022-09" db="EMBL/GenBank/DDBJ databases">
        <title>Culturomic study of gut microbiota in children with autism spectrum disorder.</title>
        <authorList>
            <person name="Efimov B.A."/>
            <person name="Chaplin A.V."/>
            <person name="Sokolova S.R."/>
            <person name="Pikina A.P."/>
            <person name="Korzhanova M."/>
            <person name="Belova V."/>
            <person name="Korostin D."/>
        </authorList>
    </citation>
    <scope>NUCLEOTIDE SEQUENCE</scope>
    <source>
        <strain evidence="6">ASD5510</strain>
    </source>
</reference>
<dbReference type="SUPFAM" id="SSF102114">
    <property type="entry name" value="Radical SAM enzymes"/>
    <property type="match status" value="1"/>
</dbReference>
<feature type="domain" description="Radical SAM core" evidence="5">
    <location>
        <begin position="109"/>
        <end position="317"/>
    </location>
</feature>
<dbReference type="Gene3D" id="3.20.20.70">
    <property type="entry name" value="Aldolase class I"/>
    <property type="match status" value="1"/>
</dbReference>
<proteinExistence type="predicted"/>
<keyword evidence="1" id="KW-0949">S-adenosyl-L-methionine</keyword>
<dbReference type="RefSeq" id="WP_253020043.1">
    <property type="nucleotide sequence ID" value="NZ_JAOSHN010000005.1"/>
</dbReference>
<sequence length="460" mass="52480">MADLTLKEKLQAAGLKTVISYVDKDPDQNIPKIVDWLLKHDIGGDSLTPQVRVIKKYINDKDNNWYKLIKSLWTDCDDGIRRKLFENFIINAGMLGPKKQLKVKEKYNCNVPWAILLDPTSACNLHCIGCWAADYGHQMSLTFEELDSIVTQGKEMGTYMYIFTGGEPLVRKDDVMRLCETHDDCAFLSFTNATLIDEAFADEMLRVKNFIPAMSIEGFEKETDERRGKGTYQAIMKAMDILRERKLPFGISTCYTSTNAEVLGSEEFFDAMIEKGVKFAWYFTYMPVGTDAEPSLLAKPEQRAFMYRQIRKFRTTKPIFTMDFWNDGEFVGGCIAGGRSYLHINANGDIEPCAFIHYSDCNIKDTTLLEAYQKPLFMQYHDNQPFNDNMLRPCPLLDNKGKLAEMVKASGAHSTDMQSPEDVDNLCAKCFAAADKWEPIADELWENNPKHQYAGPRVNK</sequence>
<comment type="caution">
    <text evidence="6">The sequence shown here is derived from an EMBL/GenBank/DDBJ whole genome shotgun (WGS) entry which is preliminary data.</text>
</comment>
<protein>
    <submittedName>
        <fullName evidence="6">Radical SAM protein</fullName>
    </submittedName>
</protein>
<dbReference type="PROSITE" id="PS51918">
    <property type="entry name" value="RADICAL_SAM"/>
    <property type="match status" value="1"/>
</dbReference>
<gene>
    <name evidence="6" type="ORF">OBO34_12280</name>
</gene>
<evidence type="ECO:0000313" key="6">
    <source>
        <dbReference type="EMBL" id="MCU7379123.1"/>
    </source>
</evidence>
<keyword evidence="7" id="KW-1185">Reference proteome</keyword>
<dbReference type="PANTHER" id="PTHR43524:SF1">
    <property type="entry name" value="RADICAL SAM SUPERFAMILY PROTEIN"/>
    <property type="match status" value="1"/>
</dbReference>
<dbReference type="Pfam" id="PF04055">
    <property type="entry name" value="Radical_SAM"/>
    <property type="match status" value="1"/>
</dbReference>
<name>A0A9J6QV97_9FIRM</name>
<evidence type="ECO:0000256" key="2">
    <source>
        <dbReference type="ARBA" id="ARBA00022723"/>
    </source>
</evidence>
<dbReference type="InterPro" id="IPR007197">
    <property type="entry name" value="rSAM"/>
</dbReference>
<dbReference type="Proteomes" id="UP001065549">
    <property type="component" value="Unassembled WGS sequence"/>
</dbReference>
<keyword evidence="3" id="KW-0408">Iron</keyword>
<dbReference type="GO" id="GO:0003824">
    <property type="term" value="F:catalytic activity"/>
    <property type="evidence" value="ECO:0007669"/>
    <property type="project" value="InterPro"/>
</dbReference>
<dbReference type="InterPro" id="IPR058240">
    <property type="entry name" value="rSAM_sf"/>
</dbReference>
<keyword evidence="4" id="KW-0411">Iron-sulfur</keyword>
<dbReference type="CDD" id="cd21128">
    <property type="entry name" value="SPASM_rSAM"/>
    <property type="match status" value="1"/>
</dbReference>
<keyword evidence="2" id="KW-0479">Metal-binding</keyword>
<accession>A0A9J6QV97</accession>
<dbReference type="EMBL" id="JAOSHN010000005">
    <property type="protein sequence ID" value="MCU7379123.1"/>
    <property type="molecule type" value="Genomic_DNA"/>
</dbReference>
<dbReference type="PANTHER" id="PTHR43524">
    <property type="entry name" value="RADICAL SAM SUPERFAMILY PROTEIN"/>
    <property type="match status" value="1"/>
</dbReference>
<dbReference type="SFLD" id="SFLDG01067">
    <property type="entry name" value="SPASM/twitch_domain_containing"/>
    <property type="match status" value="1"/>
</dbReference>
<evidence type="ECO:0000256" key="3">
    <source>
        <dbReference type="ARBA" id="ARBA00023004"/>
    </source>
</evidence>